<evidence type="ECO:0000256" key="5">
    <source>
        <dbReference type="ARBA" id="ARBA00023014"/>
    </source>
</evidence>
<dbReference type="SMART" id="SM00729">
    <property type="entry name" value="Elp3"/>
    <property type="match status" value="1"/>
</dbReference>
<protein>
    <recommendedName>
        <fullName evidence="6">Radical SAM core domain-containing protein</fullName>
    </recommendedName>
</protein>
<dbReference type="InterPro" id="IPR007197">
    <property type="entry name" value="rSAM"/>
</dbReference>
<dbReference type="GO" id="GO:0046872">
    <property type="term" value="F:metal ion binding"/>
    <property type="evidence" value="ECO:0007669"/>
    <property type="project" value="UniProtKB-KW"/>
</dbReference>
<evidence type="ECO:0000259" key="6">
    <source>
        <dbReference type="PROSITE" id="PS51918"/>
    </source>
</evidence>
<dbReference type="STRING" id="1254432.SCE1572_29655"/>
<dbReference type="NCBIfam" id="TIGR04085">
    <property type="entry name" value="rSAM_more_4Fe4S"/>
    <property type="match status" value="1"/>
</dbReference>
<name>S4Y257_SORCE</name>
<dbReference type="AlphaFoldDB" id="S4Y257"/>
<reference evidence="7 8" key="1">
    <citation type="journal article" date="2013" name="Sci. Rep.">
        <title>Extraordinary expansion of a Sorangium cellulosum genome from an alkaline milieu.</title>
        <authorList>
            <person name="Han K."/>
            <person name="Li Z.F."/>
            <person name="Peng R."/>
            <person name="Zhu L.P."/>
            <person name="Zhou T."/>
            <person name="Wang L.G."/>
            <person name="Li S.G."/>
            <person name="Zhang X.B."/>
            <person name="Hu W."/>
            <person name="Wu Z.H."/>
            <person name="Qin N."/>
            <person name="Li Y.Z."/>
        </authorList>
    </citation>
    <scope>NUCLEOTIDE SEQUENCE [LARGE SCALE GENOMIC DNA]</scope>
    <source>
        <strain evidence="7 8">So0157-2</strain>
    </source>
</reference>
<keyword evidence="3" id="KW-0479">Metal-binding</keyword>
<dbReference type="OrthoDB" id="9782387at2"/>
<sequence>MSRAVRDRETDDFRRNVPVHAVWEITLACDLKCRHCGSRAGARRDRELDTAECLEVVAALARLGTRELSLIGGEAYLRSDWIDIIRAARAAGMRCAVQTGGRNLTEARLAAAVGAGLLAVGVSIDGLAPLHDELRGVPGSFSRAIDAVRRARAHGIAASVNTQIGARTMDDLPALLDAIAAAGATHWQIQLTVAMGNAVDNDAVLLQPYQLLELMPLLDRLYREGLDRGLLMVVGNNIGYFGPFEHRLRGVGDESVHWTGCAAGQNVIGLEADGTVKGCPSLRTSGYAGGNVRDLRLEDIWNHAEEIHFGRLATVDALWGFCRTCYYADVCRGGCTWTADSLFGRPGNNPYCHHRALELDRRGLRERVVKKREAPGAPFAIGEFELIVEPVPGREGASPAPPVTAATGGLIQLRRRRDGAAAPRDGRVPPQLAPCRACDRYIYPREATCPHCGADVARAAAAHAEVVQRRRALIERLERALSGAAAAASRG</sequence>
<evidence type="ECO:0000256" key="2">
    <source>
        <dbReference type="ARBA" id="ARBA00022691"/>
    </source>
</evidence>
<dbReference type="Pfam" id="PF04055">
    <property type="entry name" value="Radical_SAM"/>
    <property type="match status" value="1"/>
</dbReference>
<dbReference type="EMBL" id="CP003969">
    <property type="protein sequence ID" value="AGP38280.1"/>
    <property type="molecule type" value="Genomic_DNA"/>
</dbReference>
<dbReference type="GO" id="GO:0051536">
    <property type="term" value="F:iron-sulfur cluster binding"/>
    <property type="evidence" value="ECO:0007669"/>
    <property type="project" value="UniProtKB-KW"/>
</dbReference>
<dbReference type="KEGG" id="scu:SCE1572_29655"/>
<dbReference type="PANTHER" id="PTHR11228:SF7">
    <property type="entry name" value="PQQA PEPTIDE CYCLASE"/>
    <property type="match status" value="1"/>
</dbReference>
<dbReference type="PANTHER" id="PTHR11228">
    <property type="entry name" value="RADICAL SAM DOMAIN PROTEIN"/>
    <property type="match status" value="1"/>
</dbReference>
<dbReference type="PROSITE" id="PS51918">
    <property type="entry name" value="RADICAL_SAM"/>
    <property type="match status" value="1"/>
</dbReference>
<organism evidence="7 8">
    <name type="scientific">Sorangium cellulosum So0157-2</name>
    <dbReference type="NCBI Taxonomy" id="1254432"/>
    <lineage>
        <taxon>Bacteria</taxon>
        <taxon>Pseudomonadati</taxon>
        <taxon>Myxococcota</taxon>
        <taxon>Polyangia</taxon>
        <taxon>Polyangiales</taxon>
        <taxon>Polyangiaceae</taxon>
        <taxon>Sorangium</taxon>
    </lineage>
</organism>
<dbReference type="InterPro" id="IPR013785">
    <property type="entry name" value="Aldolase_TIM"/>
</dbReference>
<evidence type="ECO:0000313" key="8">
    <source>
        <dbReference type="Proteomes" id="UP000014803"/>
    </source>
</evidence>
<dbReference type="Proteomes" id="UP000014803">
    <property type="component" value="Chromosome"/>
</dbReference>
<comment type="cofactor">
    <cofactor evidence="1">
        <name>[4Fe-4S] cluster</name>
        <dbReference type="ChEBI" id="CHEBI:49883"/>
    </cofactor>
</comment>
<keyword evidence="5" id="KW-0411">Iron-sulfur</keyword>
<dbReference type="InterPro" id="IPR006638">
    <property type="entry name" value="Elp3/MiaA/NifB-like_rSAM"/>
</dbReference>
<evidence type="ECO:0000313" key="7">
    <source>
        <dbReference type="EMBL" id="AGP38280.1"/>
    </source>
</evidence>
<dbReference type="SFLD" id="SFLDS00029">
    <property type="entry name" value="Radical_SAM"/>
    <property type="match status" value="1"/>
</dbReference>
<evidence type="ECO:0000256" key="4">
    <source>
        <dbReference type="ARBA" id="ARBA00023004"/>
    </source>
</evidence>
<evidence type="ECO:0000256" key="1">
    <source>
        <dbReference type="ARBA" id="ARBA00001966"/>
    </source>
</evidence>
<accession>S4Y257</accession>
<gene>
    <name evidence="7" type="ORF">SCE1572_29655</name>
</gene>
<dbReference type="Pfam" id="PF13186">
    <property type="entry name" value="SPASM"/>
    <property type="match status" value="1"/>
</dbReference>
<dbReference type="SFLD" id="SFLDG01386">
    <property type="entry name" value="main_SPASM_domain-containing"/>
    <property type="match status" value="1"/>
</dbReference>
<keyword evidence="2" id="KW-0949">S-adenosyl-L-methionine</keyword>
<keyword evidence="4" id="KW-0408">Iron</keyword>
<dbReference type="SFLD" id="SFLDG01067">
    <property type="entry name" value="SPASM/twitch_domain_containing"/>
    <property type="match status" value="1"/>
</dbReference>
<dbReference type="SUPFAM" id="SSF102114">
    <property type="entry name" value="Radical SAM enzymes"/>
    <property type="match status" value="1"/>
</dbReference>
<dbReference type="GO" id="GO:0003824">
    <property type="term" value="F:catalytic activity"/>
    <property type="evidence" value="ECO:0007669"/>
    <property type="project" value="InterPro"/>
</dbReference>
<dbReference type="InterPro" id="IPR058240">
    <property type="entry name" value="rSAM_sf"/>
</dbReference>
<dbReference type="eggNOG" id="COG0535">
    <property type="taxonomic scope" value="Bacteria"/>
</dbReference>
<dbReference type="Gene3D" id="3.20.20.70">
    <property type="entry name" value="Aldolase class I"/>
    <property type="match status" value="1"/>
</dbReference>
<dbReference type="CDD" id="cd01335">
    <property type="entry name" value="Radical_SAM"/>
    <property type="match status" value="1"/>
</dbReference>
<dbReference type="PATRIC" id="fig|1254432.3.peg.6695"/>
<evidence type="ECO:0000256" key="3">
    <source>
        <dbReference type="ARBA" id="ARBA00022723"/>
    </source>
</evidence>
<dbReference type="InterPro" id="IPR023820">
    <property type="entry name" value="rSAM_GDL-assoc"/>
</dbReference>
<dbReference type="HOGENOM" id="CLU_009273_4_3_7"/>
<dbReference type="NCBIfam" id="TIGR03913">
    <property type="entry name" value="rad_SAM_trio"/>
    <property type="match status" value="1"/>
</dbReference>
<dbReference type="RefSeq" id="WP_020737839.1">
    <property type="nucleotide sequence ID" value="NC_021658.1"/>
</dbReference>
<proteinExistence type="predicted"/>
<feature type="domain" description="Radical SAM core" evidence="6">
    <location>
        <begin position="15"/>
        <end position="224"/>
    </location>
</feature>
<dbReference type="InterPro" id="IPR050377">
    <property type="entry name" value="Radical_SAM_PqqE_MftC-like"/>
</dbReference>
<dbReference type="InterPro" id="IPR023885">
    <property type="entry name" value="4Fe4S-binding_SPASM_dom"/>
</dbReference>